<evidence type="ECO:0000256" key="2">
    <source>
        <dbReference type="ARBA" id="ARBA00004717"/>
    </source>
</evidence>
<evidence type="ECO:0000313" key="19">
    <source>
        <dbReference type="Proteomes" id="UP000271925"/>
    </source>
</evidence>
<organism evidence="18 19">
    <name type="scientific">Larkinella rosea</name>
    <dbReference type="NCBI Taxonomy" id="2025312"/>
    <lineage>
        <taxon>Bacteria</taxon>
        <taxon>Pseudomonadati</taxon>
        <taxon>Bacteroidota</taxon>
        <taxon>Cytophagia</taxon>
        <taxon>Cytophagales</taxon>
        <taxon>Spirosomataceae</taxon>
        <taxon>Larkinella</taxon>
    </lineage>
</organism>
<proteinExistence type="inferred from homology"/>
<comment type="catalytic activity">
    <reaction evidence="12">
        <text>citrate = D-threo-isocitrate</text>
        <dbReference type="Rhea" id="RHEA:10336"/>
        <dbReference type="ChEBI" id="CHEBI:15562"/>
        <dbReference type="ChEBI" id="CHEBI:16947"/>
        <dbReference type="EC" id="4.2.1.3"/>
    </reaction>
</comment>
<dbReference type="EC" id="4.2.1.3" evidence="4"/>
<evidence type="ECO:0000256" key="10">
    <source>
        <dbReference type="ARBA" id="ARBA00023014"/>
    </source>
</evidence>
<dbReference type="InterPro" id="IPR001030">
    <property type="entry name" value="Acoase/IPM_deHydtase_lsu_aba"/>
</dbReference>
<evidence type="ECO:0000256" key="11">
    <source>
        <dbReference type="ARBA" id="ARBA00023239"/>
    </source>
</evidence>
<dbReference type="GO" id="GO:0046872">
    <property type="term" value="F:metal ion binding"/>
    <property type="evidence" value="ECO:0007669"/>
    <property type="project" value="UniProtKB-KW"/>
</dbReference>
<comment type="pathway">
    <text evidence="2">Carbohydrate metabolism; tricarboxylic acid cycle; isocitrate from oxaloacetate: step 2/2.</text>
</comment>
<sequence>MAFDFDMIQRVYDGFGERVEAARQVVGHPLTLSEKILYAHLTIGNAVKALNRGKDYVDFAPDRVAMQDATAQMALLQFMQAGRSKVAVPSTVHCDHLIQAEVGATQDLENANNKNREVYAFLSSVSDKYGIGFWKPGAGIIHQVVIENYAFPGGLMIGTDSHTPNAGGLGMIAIGVGGADACDVMAGLPWELKMPKLIGIKLVGKLSGWASAKDIILRVAGILTVKGGTGCIVEYFGEGADSLSATGKGTICNMGAEIGATTSIFAYDEKMGDYLRATNRADVAEAANAVRQHLRSDDEVYADPASYYDQVIEINLSELEPHINGPYTPDLAWPLSKFAQAVKENGWPEKLDVGLIGSCTNSSYEDMTRAASIARQAISKNLKTHSEYTVTPGSELVRFTTERDGLLDTFEKIGGVVLANACGPCIGQWARHIDDPTRQNSIITSFNRNFAKRNDGLATTHAFVASPELVTAMSIAGSLTFNPMTDKLTSESGEEVMLDEPEGIELPVNGFAVDDAGYQAPAEDGSGVQIVVSPTSDRLQLLESFKAWEGTDLLGLKLLIKAKGKCTTDHISMAGPWLKYRGHLDNISNNMLIGAVNFFNEKTNTVKNQLSGEFGEVPATQRAYKAAGIGSIVVGDENYGEGSSREHAAMEPRFLGVRAILVKSFARIHETNLKKQGMLALTFADPDDYDDIREDDTIDILGLTEFSPNGQLTIRLNHADGSSEEFQVNHTYNETQIEWFKAGSALNLIKQKQNA</sequence>
<dbReference type="SUPFAM" id="SSF52016">
    <property type="entry name" value="LeuD/IlvD-like"/>
    <property type="match status" value="1"/>
</dbReference>
<dbReference type="InterPro" id="IPR006248">
    <property type="entry name" value="Aconitase_mito-like"/>
</dbReference>
<dbReference type="UniPathway" id="UPA00223">
    <property type="reaction ID" value="UER00718"/>
</dbReference>
<dbReference type="PROSITE" id="PS00450">
    <property type="entry name" value="ACONITASE_1"/>
    <property type="match status" value="1"/>
</dbReference>
<dbReference type="InterPro" id="IPR036008">
    <property type="entry name" value="Aconitase_4Fe-4S_dom"/>
</dbReference>
<keyword evidence="11 18" id="KW-0456">Lyase</keyword>
<reference evidence="18 19" key="1">
    <citation type="submission" date="2018-11" db="EMBL/GenBank/DDBJ databases">
        <authorList>
            <person name="Zhou Z."/>
            <person name="Wang G."/>
        </authorList>
    </citation>
    <scope>NUCLEOTIDE SEQUENCE [LARGE SCALE GENOMIC DNA]</scope>
    <source>
        <strain evidence="18 19">KCTC52004</strain>
    </source>
</reference>
<keyword evidence="19" id="KW-1185">Reference proteome</keyword>
<dbReference type="Pfam" id="PF00694">
    <property type="entry name" value="Aconitase_C"/>
    <property type="match status" value="1"/>
</dbReference>
<evidence type="ECO:0000256" key="5">
    <source>
        <dbReference type="ARBA" id="ARBA00019378"/>
    </source>
</evidence>
<keyword evidence="7" id="KW-0479">Metal-binding</keyword>
<dbReference type="Gene3D" id="3.30.499.10">
    <property type="entry name" value="Aconitase, domain 3"/>
    <property type="match status" value="2"/>
</dbReference>
<protein>
    <recommendedName>
        <fullName evidence="5">Aconitate hydratase A</fullName>
        <ecNumber evidence="4">4.2.1.3</ecNumber>
    </recommendedName>
    <alternativeName>
        <fullName evidence="13">Citrate hydro-lyase</fullName>
    </alternativeName>
    <alternativeName>
        <fullName evidence="15">Iron-responsive protein-like</fullName>
    </alternativeName>
    <alternativeName>
        <fullName evidence="14">RNA-binding protein</fullName>
    </alternativeName>
</protein>
<dbReference type="SUPFAM" id="SSF53732">
    <property type="entry name" value="Aconitase iron-sulfur domain"/>
    <property type="match status" value="1"/>
</dbReference>
<dbReference type="NCBIfam" id="TIGR01340">
    <property type="entry name" value="aconitase_mito"/>
    <property type="match status" value="1"/>
</dbReference>
<dbReference type="GO" id="GO:0051539">
    <property type="term" value="F:4 iron, 4 sulfur cluster binding"/>
    <property type="evidence" value="ECO:0007669"/>
    <property type="project" value="InterPro"/>
</dbReference>
<dbReference type="PANTHER" id="PTHR43160">
    <property type="entry name" value="ACONITATE HYDRATASE B"/>
    <property type="match status" value="1"/>
</dbReference>
<dbReference type="EMBL" id="RQJO01000007">
    <property type="protein sequence ID" value="RRB07048.1"/>
    <property type="molecule type" value="Genomic_DNA"/>
</dbReference>
<dbReference type="InterPro" id="IPR018136">
    <property type="entry name" value="Aconitase_4Fe-4S_BS"/>
</dbReference>
<dbReference type="InterPro" id="IPR015928">
    <property type="entry name" value="Aconitase/3IPM_dehydase_swvl"/>
</dbReference>
<evidence type="ECO:0000256" key="8">
    <source>
        <dbReference type="ARBA" id="ARBA00022946"/>
    </source>
</evidence>
<feature type="domain" description="Aconitase A/isopropylmalate dehydratase small subunit swivel" evidence="17">
    <location>
        <begin position="558"/>
        <end position="685"/>
    </location>
</feature>
<keyword evidence="6" id="KW-0816">Tricarboxylic acid cycle</keyword>
<evidence type="ECO:0000256" key="1">
    <source>
        <dbReference type="ARBA" id="ARBA00001966"/>
    </source>
</evidence>
<keyword evidence="8" id="KW-0809">Transit peptide</keyword>
<evidence type="ECO:0000256" key="15">
    <source>
        <dbReference type="ARBA" id="ARBA00031977"/>
    </source>
</evidence>
<dbReference type="PRINTS" id="PR00415">
    <property type="entry name" value="ACONITASE"/>
</dbReference>
<dbReference type="NCBIfam" id="NF005558">
    <property type="entry name" value="PRK07229.1"/>
    <property type="match status" value="1"/>
</dbReference>
<dbReference type="FunFam" id="3.20.19.10:FF:000002">
    <property type="entry name" value="Aconitate hydratase, mitochondrial"/>
    <property type="match status" value="1"/>
</dbReference>
<dbReference type="InterPro" id="IPR000573">
    <property type="entry name" value="AconitaseA/IPMdHydase_ssu_swvl"/>
</dbReference>
<dbReference type="Proteomes" id="UP000271925">
    <property type="component" value="Unassembled WGS sequence"/>
</dbReference>
<evidence type="ECO:0000256" key="12">
    <source>
        <dbReference type="ARBA" id="ARBA00023501"/>
    </source>
</evidence>
<evidence type="ECO:0000259" key="17">
    <source>
        <dbReference type="Pfam" id="PF00694"/>
    </source>
</evidence>
<dbReference type="GO" id="GO:0006099">
    <property type="term" value="P:tricarboxylic acid cycle"/>
    <property type="evidence" value="ECO:0007669"/>
    <property type="project" value="UniProtKB-UniPathway"/>
</dbReference>
<dbReference type="OrthoDB" id="9764318at2"/>
<dbReference type="PROSITE" id="PS01244">
    <property type="entry name" value="ACONITASE_2"/>
    <property type="match status" value="1"/>
</dbReference>
<comment type="similarity">
    <text evidence="3">Belongs to the aconitase/IPM isomerase family.</text>
</comment>
<dbReference type="AlphaFoldDB" id="A0A3P1C1C3"/>
<dbReference type="Gene3D" id="3.20.19.10">
    <property type="entry name" value="Aconitase, domain 4"/>
    <property type="match status" value="1"/>
</dbReference>
<dbReference type="Pfam" id="PF00330">
    <property type="entry name" value="Aconitase"/>
    <property type="match status" value="1"/>
</dbReference>
<evidence type="ECO:0000313" key="18">
    <source>
        <dbReference type="EMBL" id="RRB07048.1"/>
    </source>
</evidence>
<dbReference type="InterPro" id="IPR050926">
    <property type="entry name" value="Aconitase/IPM_isomerase"/>
</dbReference>
<dbReference type="GO" id="GO:0005829">
    <property type="term" value="C:cytosol"/>
    <property type="evidence" value="ECO:0007669"/>
    <property type="project" value="TreeGrafter"/>
</dbReference>
<accession>A0A3P1C1C3</accession>
<dbReference type="PANTHER" id="PTHR43160:SF3">
    <property type="entry name" value="ACONITATE HYDRATASE, MITOCHONDRIAL"/>
    <property type="match status" value="1"/>
</dbReference>
<feature type="domain" description="Aconitase/3-isopropylmalate dehydratase large subunit alpha/beta/alpha" evidence="16">
    <location>
        <begin position="34"/>
        <end position="477"/>
    </location>
</feature>
<keyword evidence="9" id="KW-0408">Iron</keyword>
<dbReference type="InterPro" id="IPR015931">
    <property type="entry name" value="Acnase/IPM_dHydase_lsu_aba_1/3"/>
</dbReference>
<dbReference type="InterPro" id="IPR015932">
    <property type="entry name" value="Aconitase_dom2"/>
</dbReference>
<dbReference type="FunFam" id="3.30.499.10:FF:000003">
    <property type="entry name" value="Aconitate hydratase, mitochondrial"/>
    <property type="match status" value="1"/>
</dbReference>
<evidence type="ECO:0000256" key="6">
    <source>
        <dbReference type="ARBA" id="ARBA00022532"/>
    </source>
</evidence>
<dbReference type="FunFam" id="3.40.1060.10:FF:000001">
    <property type="entry name" value="Aconitate hydratase, mitochondrial"/>
    <property type="match status" value="1"/>
</dbReference>
<comment type="cofactor">
    <cofactor evidence="1">
        <name>[4Fe-4S] cluster</name>
        <dbReference type="ChEBI" id="CHEBI:49883"/>
    </cofactor>
</comment>
<gene>
    <name evidence="18" type="ORF">EHT25_04505</name>
</gene>
<evidence type="ECO:0000256" key="7">
    <source>
        <dbReference type="ARBA" id="ARBA00022723"/>
    </source>
</evidence>
<dbReference type="GO" id="GO:0003994">
    <property type="term" value="F:aconitate hydratase activity"/>
    <property type="evidence" value="ECO:0007669"/>
    <property type="project" value="UniProtKB-EC"/>
</dbReference>
<evidence type="ECO:0000256" key="4">
    <source>
        <dbReference type="ARBA" id="ARBA00012926"/>
    </source>
</evidence>
<evidence type="ECO:0000256" key="9">
    <source>
        <dbReference type="ARBA" id="ARBA00023004"/>
    </source>
</evidence>
<evidence type="ECO:0000256" key="13">
    <source>
        <dbReference type="ARBA" id="ARBA00029682"/>
    </source>
</evidence>
<evidence type="ECO:0000256" key="14">
    <source>
        <dbReference type="ARBA" id="ARBA00031081"/>
    </source>
</evidence>
<keyword evidence="10" id="KW-0411">Iron-sulfur</keyword>
<dbReference type="Gene3D" id="3.40.1060.10">
    <property type="entry name" value="Aconitase, Domain 2"/>
    <property type="match status" value="1"/>
</dbReference>
<evidence type="ECO:0000259" key="16">
    <source>
        <dbReference type="Pfam" id="PF00330"/>
    </source>
</evidence>
<comment type="caution">
    <text evidence="18">The sequence shown here is derived from an EMBL/GenBank/DDBJ whole genome shotgun (WGS) entry which is preliminary data.</text>
</comment>
<name>A0A3P1C1C3_9BACT</name>
<dbReference type="RefSeq" id="WP_124871255.1">
    <property type="nucleotide sequence ID" value="NZ_RQJO01000007.1"/>
</dbReference>
<evidence type="ECO:0000256" key="3">
    <source>
        <dbReference type="ARBA" id="ARBA00007185"/>
    </source>
</evidence>
<dbReference type="FunFam" id="3.30.499.10:FF:000004">
    <property type="entry name" value="Aconitate hydratase, mitochondrial"/>
    <property type="match status" value="1"/>
</dbReference>